<organism evidence="3 4">
    <name type="scientific">Polyangium mundeleinium</name>
    <dbReference type="NCBI Taxonomy" id="2995306"/>
    <lineage>
        <taxon>Bacteria</taxon>
        <taxon>Pseudomonadati</taxon>
        <taxon>Myxococcota</taxon>
        <taxon>Polyangia</taxon>
        <taxon>Polyangiales</taxon>
        <taxon>Polyangiaceae</taxon>
        <taxon>Polyangium</taxon>
    </lineage>
</organism>
<comment type="caution">
    <text evidence="3">The sequence shown here is derived from an EMBL/GenBank/DDBJ whole genome shotgun (WGS) entry which is preliminary data.</text>
</comment>
<accession>A0ABT5EPE9</accession>
<feature type="signal peptide" evidence="2">
    <location>
        <begin position="1"/>
        <end position="18"/>
    </location>
</feature>
<keyword evidence="4" id="KW-1185">Reference proteome</keyword>
<evidence type="ECO:0000313" key="3">
    <source>
        <dbReference type="EMBL" id="MDC0743631.1"/>
    </source>
</evidence>
<evidence type="ECO:0000256" key="1">
    <source>
        <dbReference type="SAM" id="MobiDB-lite"/>
    </source>
</evidence>
<proteinExistence type="predicted"/>
<name>A0ABT5EPE9_9BACT</name>
<dbReference type="EMBL" id="JAQNDO010000001">
    <property type="protein sequence ID" value="MDC0743631.1"/>
    <property type="molecule type" value="Genomic_DNA"/>
</dbReference>
<evidence type="ECO:0000256" key="2">
    <source>
        <dbReference type="SAM" id="SignalP"/>
    </source>
</evidence>
<gene>
    <name evidence="3" type="ORF">POL67_20050</name>
</gene>
<evidence type="ECO:0000313" key="4">
    <source>
        <dbReference type="Proteomes" id="UP001221411"/>
    </source>
</evidence>
<keyword evidence="2" id="KW-0732">Signal</keyword>
<dbReference type="RefSeq" id="WP_271919360.1">
    <property type="nucleotide sequence ID" value="NZ_JAQNDO010000001.1"/>
</dbReference>
<sequence>MKVNKLWAALLATTFGLAATVTPVVVEAQAKKKAATAPAQMGPAVTKKPIALEPASLKWGMTTKQVGEAIDAQLDEAYKPLYQKVSPGVKMRELDAALAEEKNAFRRSKIEFGKLPVATDSTPLRGEYSYLNKEWMLSMNRDGKTRYFFFIQDKLWKIIDEIKLSKSASLGANFQEAAVKLSTAYGAPGRIIPPNPDLGMFATVVDWKDATTHVRLIERGDPAIAIAYEDNATLQNIESLRPNKPKQEDAIDPAVAAAIRGEEKAPEPPPPPADKKKK</sequence>
<reference evidence="3 4" key="1">
    <citation type="submission" date="2022-11" db="EMBL/GenBank/DDBJ databases">
        <title>Minimal conservation of predation-associated metabolite biosynthetic gene clusters underscores biosynthetic potential of Myxococcota including descriptions for ten novel species: Archangium lansinium sp. nov., Myxococcus landrumus sp. nov., Nannocystis bai.</title>
        <authorList>
            <person name="Ahearne A."/>
            <person name="Stevens C."/>
            <person name="Dowd S."/>
        </authorList>
    </citation>
    <scope>NUCLEOTIDE SEQUENCE [LARGE SCALE GENOMIC DNA]</scope>
    <source>
        <strain evidence="3 4">RJM3</strain>
    </source>
</reference>
<feature type="region of interest" description="Disordered" evidence="1">
    <location>
        <begin position="239"/>
        <end position="278"/>
    </location>
</feature>
<evidence type="ECO:0008006" key="5">
    <source>
        <dbReference type="Google" id="ProtNLM"/>
    </source>
</evidence>
<protein>
    <recommendedName>
        <fullName evidence="5">Outer membrane lipoprotein carrier protein LolA</fullName>
    </recommendedName>
</protein>
<feature type="chain" id="PRO_5046743252" description="Outer membrane lipoprotein carrier protein LolA" evidence="2">
    <location>
        <begin position="19"/>
        <end position="278"/>
    </location>
</feature>
<dbReference type="Proteomes" id="UP001221411">
    <property type="component" value="Unassembled WGS sequence"/>
</dbReference>